<proteinExistence type="predicted"/>
<dbReference type="AlphaFoldDB" id="A0A455SRX7"/>
<dbReference type="EMBL" id="AP019376">
    <property type="protein sequence ID" value="BBH89809.1"/>
    <property type="molecule type" value="Genomic_DNA"/>
</dbReference>
<sequence length="50" mass="5429">MFIVELAGDSVGASGLLSAIWKCRIIVCKGCFSHLSPIDISSTYSVRLKR</sequence>
<evidence type="ECO:0000313" key="1">
    <source>
        <dbReference type="EMBL" id="BBH89809.1"/>
    </source>
</evidence>
<gene>
    <name evidence="1" type="ORF">KTC_45600</name>
</gene>
<accession>A0A455SRX7</accession>
<name>A0A455SRX7_9CHLR</name>
<protein>
    <submittedName>
        <fullName evidence="1">Uncharacterized protein</fullName>
    </submittedName>
</protein>
<reference evidence="1" key="1">
    <citation type="submission" date="2018-12" db="EMBL/GenBank/DDBJ databases">
        <title>Novel natural products biosynthetic potential of the class Ktedonobacteria.</title>
        <authorList>
            <person name="Zheng Y."/>
            <person name="Saitou A."/>
            <person name="Wang C.M."/>
            <person name="Toyoda A."/>
            <person name="Minakuchi Y."/>
            <person name="Sekiguchi Y."/>
            <person name="Ueda K."/>
            <person name="Takano H."/>
            <person name="Sakai Y."/>
            <person name="Yokota A."/>
            <person name="Yabe S."/>
        </authorList>
    </citation>
    <scope>NUCLEOTIDE SEQUENCE</scope>
    <source>
        <strain evidence="1">COM3</strain>
    </source>
</reference>
<organism evidence="1">
    <name type="scientific">Thermosporothrix sp. COM3</name>
    <dbReference type="NCBI Taxonomy" id="2490863"/>
    <lineage>
        <taxon>Bacteria</taxon>
        <taxon>Bacillati</taxon>
        <taxon>Chloroflexota</taxon>
        <taxon>Ktedonobacteria</taxon>
        <taxon>Ktedonobacterales</taxon>
        <taxon>Thermosporotrichaceae</taxon>
        <taxon>Thermosporothrix</taxon>
    </lineage>
</organism>